<dbReference type="InParanoid" id="A0A165FDL2"/>
<dbReference type="STRING" id="1314785.A0A165FDL2"/>
<gene>
    <name evidence="2" type="ORF">LAESUDRAFT_723751</name>
</gene>
<dbReference type="PANTHER" id="PTHR33840:SF2">
    <property type="entry name" value="TLE1 PHOSPHOLIPASE DOMAIN-CONTAINING PROTEIN"/>
    <property type="match status" value="1"/>
</dbReference>
<evidence type="ECO:0000313" key="2">
    <source>
        <dbReference type="EMBL" id="KZT08807.1"/>
    </source>
</evidence>
<dbReference type="AlphaFoldDB" id="A0A165FDL2"/>
<dbReference type="PANTHER" id="PTHR33840">
    <property type="match status" value="1"/>
</dbReference>
<feature type="non-terminal residue" evidence="2">
    <location>
        <position position="429"/>
    </location>
</feature>
<dbReference type="EMBL" id="KV427614">
    <property type="protein sequence ID" value="KZT08807.1"/>
    <property type="molecule type" value="Genomic_DNA"/>
</dbReference>
<name>A0A165FDL2_9APHY</name>
<dbReference type="InterPro" id="IPR018712">
    <property type="entry name" value="Tle1-like_cat"/>
</dbReference>
<protein>
    <recommendedName>
        <fullName evidence="1">T6SS Phospholipase effector Tle1-like catalytic domain-containing protein</fullName>
    </recommendedName>
</protein>
<proteinExistence type="predicted"/>
<reference evidence="2 3" key="1">
    <citation type="journal article" date="2016" name="Mol. Biol. Evol.">
        <title>Comparative Genomics of Early-Diverging Mushroom-Forming Fungi Provides Insights into the Origins of Lignocellulose Decay Capabilities.</title>
        <authorList>
            <person name="Nagy L.G."/>
            <person name="Riley R."/>
            <person name="Tritt A."/>
            <person name="Adam C."/>
            <person name="Daum C."/>
            <person name="Floudas D."/>
            <person name="Sun H."/>
            <person name="Yadav J.S."/>
            <person name="Pangilinan J."/>
            <person name="Larsson K.H."/>
            <person name="Matsuura K."/>
            <person name="Barry K."/>
            <person name="Labutti K."/>
            <person name="Kuo R."/>
            <person name="Ohm R.A."/>
            <person name="Bhattacharya S.S."/>
            <person name="Shirouzu T."/>
            <person name="Yoshinaga Y."/>
            <person name="Martin F.M."/>
            <person name="Grigoriev I.V."/>
            <person name="Hibbett D.S."/>
        </authorList>
    </citation>
    <scope>NUCLEOTIDE SEQUENCE [LARGE SCALE GENOMIC DNA]</scope>
    <source>
        <strain evidence="2 3">93-53</strain>
    </source>
</reference>
<dbReference type="RefSeq" id="XP_040766547.1">
    <property type="nucleotide sequence ID" value="XM_040908471.1"/>
</dbReference>
<evidence type="ECO:0000313" key="3">
    <source>
        <dbReference type="Proteomes" id="UP000076871"/>
    </source>
</evidence>
<dbReference type="Pfam" id="PF09994">
    <property type="entry name" value="T6SS_Tle1-like_cat"/>
    <property type="match status" value="1"/>
</dbReference>
<accession>A0A165FDL2</accession>
<dbReference type="Proteomes" id="UP000076871">
    <property type="component" value="Unassembled WGS sequence"/>
</dbReference>
<dbReference type="OrthoDB" id="3162439at2759"/>
<evidence type="ECO:0000259" key="1">
    <source>
        <dbReference type="Pfam" id="PF09994"/>
    </source>
</evidence>
<feature type="domain" description="T6SS Phospholipase effector Tle1-like catalytic" evidence="1">
    <location>
        <begin position="4"/>
        <end position="269"/>
    </location>
</feature>
<dbReference type="GeneID" id="63825500"/>
<organism evidence="2 3">
    <name type="scientific">Laetiporus sulphureus 93-53</name>
    <dbReference type="NCBI Taxonomy" id="1314785"/>
    <lineage>
        <taxon>Eukaryota</taxon>
        <taxon>Fungi</taxon>
        <taxon>Dikarya</taxon>
        <taxon>Basidiomycota</taxon>
        <taxon>Agaricomycotina</taxon>
        <taxon>Agaricomycetes</taxon>
        <taxon>Polyporales</taxon>
        <taxon>Laetiporus</taxon>
    </lineage>
</organism>
<keyword evidence="3" id="KW-1185">Reference proteome</keyword>
<sequence length="429" mass="49002">MLMKDRPSEQLVYYQAGIGTYTIPEIATPMWAKFSETLDEMLAWSLHAHVMGGYEFLMTNYQAGDKICLFGFSRGAYTARALAGMIHKVGLLPKSNHQQVPFAYKMFTRTDELGWKQSTAFKKAFSMDVPIDFIGVWDTVCSVGLIPHTLPFTSSNSAIRVFRHALSLDEHRAKFKANHYNRPTDDEDALGTQPGDMPASGDRWRFVSKAKKGSTDWEAQFSAQEGHHEETDVLEVWFAGCHCDVGGGSVSNENTQNLARIPLRWMIRQCFLTNTGIRFHAELLKTIGLDPASLYPVVTPRPPAIYSIPMDHVRDSSGSTLAEPESVVRNEEEEDYMDALEPIYDELKLAPVWWILEVIPLEYRYQDAKRQWHRRIRMNLGHGRKVLEHEPFNVHRSVDIRLKAKDLPGGPYKPNAIFTEEQRKKIQWV</sequence>